<name>A0A443SG10_9ACAR</name>
<dbReference type="EMBL" id="NCKV01002733">
    <property type="protein sequence ID" value="RWS26464.1"/>
    <property type="molecule type" value="Genomic_DNA"/>
</dbReference>
<evidence type="ECO:0000313" key="2">
    <source>
        <dbReference type="EMBL" id="RWS26464.1"/>
    </source>
</evidence>
<evidence type="ECO:0000256" key="1">
    <source>
        <dbReference type="SAM" id="Phobius"/>
    </source>
</evidence>
<dbReference type="AlphaFoldDB" id="A0A443SG10"/>
<gene>
    <name evidence="2" type="ORF">B4U80_00241</name>
</gene>
<protein>
    <submittedName>
        <fullName evidence="2">TWiK family of potassium channels protein 18-like protein</fullName>
    </submittedName>
</protein>
<keyword evidence="2" id="KW-0406">Ion transport</keyword>
<organism evidence="2 3">
    <name type="scientific">Leptotrombidium deliense</name>
    <dbReference type="NCBI Taxonomy" id="299467"/>
    <lineage>
        <taxon>Eukaryota</taxon>
        <taxon>Metazoa</taxon>
        <taxon>Ecdysozoa</taxon>
        <taxon>Arthropoda</taxon>
        <taxon>Chelicerata</taxon>
        <taxon>Arachnida</taxon>
        <taxon>Acari</taxon>
        <taxon>Acariformes</taxon>
        <taxon>Trombidiformes</taxon>
        <taxon>Prostigmata</taxon>
        <taxon>Anystina</taxon>
        <taxon>Parasitengona</taxon>
        <taxon>Trombiculoidea</taxon>
        <taxon>Trombiculidae</taxon>
        <taxon>Leptotrombidium</taxon>
    </lineage>
</organism>
<comment type="caution">
    <text evidence="2">The sequence shown here is derived from an EMBL/GenBank/DDBJ whole genome shotgun (WGS) entry which is preliminary data.</text>
</comment>
<dbReference type="OrthoDB" id="297496at2759"/>
<keyword evidence="3" id="KW-1185">Reference proteome</keyword>
<sequence length="111" mass="12986">MTTNYEEPNSARYSGMYQWAPQTDQPILIVNPMHIINLSSHTKSKLVRFFEIFKSFTEKWFSHILLLLFLVLYCCLGAWMFLMLEGANETAAKVGYSLHFILLMICEQEKI</sequence>
<feature type="transmembrane region" description="Helical" evidence="1">
    <location>
        <begin position="64"/>
        <end position="84"/>
    </location>
</feature>
<keyword evidence="2" id="KW-0813">Transport</keyword>
<dbReference type="VEuPathDB" id="VectorBase:LDEU005575"/>
<keyword evidence="2" id="KW-0407">Ion channel</keyword>
<evidence type="ECO:0000313" key="3">
    <source>
        <dbReference type="Proteomes" id="UP000288716"/>
    </source>
</evidence>
<dbReference type="GO" id="GO:0034220">
    <property type="term" value="P:monoatomic ion transmembrane transport"/>
    <property type="evidence" value="ECO:0007669"/>
    <property type="project" value="UniProtKB-KW"/>
</dbReference>
<proteinExistence type="predicted"/>
<dbReference type="Gene3D" id="1.10.287.70">
    <property type="match status" value="1"/>
</dbReference>
<keyword evidence="1" id="KW-0472">Membrane</keyword>
<dbReference type="Proteomes" id="UP000288716">
    <property type="component" value="Unassembled WGS sequence"/>
</dbReference>
<accession>A0A443SG10</accession>
<keyword evidence="1" id="KW-0812">Transmembrane</keyword>
<dbReference type="STRING" id="299467.A0A443SG10"/>
<reference evidence="2 3" key="1">
    <citation type="journal article" date="2018" name="Gigascience">
        <title>Genomes of trombidid mites reveal novel predicted allergens and laterally-transferred genes associated with secondary metabolism.</title>
        <authorList>
            <person name="Dong X."/>
            <person name="Chaisiri K."/>
            <person name="Xia D."/>
            <person name="Armstrong S.D."/>
            <person name="Fang Y."/>
            <person name="Donnelly M.J."/>
            <person name="Kadowaki T."/>
            <person name="McGarry J.W."/>
            <person name="Darby A.C."/>
            <person name="Makepeace B.L."/>
        </authorList>
    </citation>
    <scope>NUCLEOTIDE SEQUENCE [LARGE SCALE GENOMIC DNA]</scope>
    <source>
        <strain evidence="2">UoL-UT</strain>
    </source>
</reference>
<dbReference type="SUPFAM" id="SSF81324">
    <property type="entry name" value="Voltage-gated potassium channels"/>
    <property type="match status" value="1"/>
</dbReference>
<keyword evidence="1" id="KW-1133">Transmembrane helix</keyword>